<feature type="compositionally biased region" description="Pro residues" evidence="1">
    <location>
        <begin position="492"/>
        <end position="514"/>
    </location>
</feature>
<organism evidence="3 4">
    <name type="scientific">Tulasnella calospora MUT 4182</name>
    <dbReference type="NCBI Taxonomy" id="1051891"/>
    <lineage>
        <taxon>Eukaryota</taxon>
        <taxon>Fungi</taxon>
        <taxon>Dikarya</taxon>
        <taxon>Basidiomycota</taxon>
        <taxon>Agaricomycotina</taxon>
        <taxon>Agaricomycetes</taxon>
        <taxon>Cantharellales</taxon>
        <taxon>Tulasnellaceae</taxon>
        <taxon>Tulasnella</taxon>
    </lineage>
</organism>
<accession>A0A0C3M005</accession>
<feature type="domain" description="PEHE" evidence="2">
    <location>
        <begin position="210"/>
        <end position="313"/>
    </location>
</feature>
<feature type="compositionally biased region" description="Basic residues" evidence="1">
    <location>
        <begin position="453"/>
        <end position="467"/>
    </location>
</feature>
<feature type="compositionally biased region" description="Low complexity" evidence="1">
    <location>
        <begin position="45"/>
        <end position="54"/>
    </location>
</feature>
<proteinExistence type="predicted"/>
<feature type="compositionally biased region" description="Polar residues" evidence="1">
    <location>
        <begin position="1"/>
        <end position="10"/>
    </location>
</feature>
<dbReference type="STRING" id="1051891.A0A0C3M005"/>
<feature type="region of interest" description="Disordered" evidence="1">
    <location>
        <begin position="1"/>
        <end position="146"/>
    </location>
</feature>
<feature type="compositionally biased region" description="Basic and acidic residues" evidence="1">
    <location>
        <begin position="394"/>
        <end position="415"/>
    </location>
</feature>
<dbReference type="OrthoDB" id="2555515at2759"/>
<keyword evidence="4" id="KW-1185">Reference proteome</keyword>
<dbReference type="EMBL" id="KN823016">
    <property type="protein sequence ID" value="KIO26977.1"/>
    <property type="molecule type" value="Genomic_DNA"/>
</dbReference>
<dbReference type="GO" id="GO:0000123">
    <property type="term" value="C:histone acetyltransferase complex"/>
    <property type="evidence" value="ECO:0007669"/>
    <property type="project" value="UniProtKB-ARBA"/>
</dbReference>
<feature type="compositionally biased region" description="Polar residues" evidence="1">
    <location>
        <begin position="85"/>
        <end position="94"/>
    </location>
</feature>
<dbReference type="AlphaFoldDB" id="A0A0C3M005"/>
<protein>
    <recommendedName>
        <fullName evidence="2">PEHE domain-containing protein</fullName>
    </recommendedName>
</protein>
<dbReference type="InterPro" id="IPR029332">
    <property type="entry name" value="PEHE_dom"/>
</dbReference>
<feature type="compositionally biased region" description="Polar residues" evidence="1">
    <location>
        <begin position="30"/>
        <end position="44"/>
    </location>
</feature>
<gene>
    <name evidence="3" type="ORF">M407DRAFT_23803</name>
</gene>
<feature type="compositionally biased region" description="Basic residues" evidence="1">
    <location>
        <begin position="128"/>
        <end position="137"/>
    </location>
</feature>
<dbReference type="HOGENOM" id="CLU_475033_0_0_1"/>
<feature type="compositionally biased region" description="Basic and acidic residues" evidence="1">
    <location>
        <begin position="116"/>
        <end position="127"/>
    </location>
</feature>
<dbReference type="SMART" id="SM01300">
    <property type="entry name" value="PEHE"/>
    <property type="match status" value="1"/>
</dbReference>
<sequence length="574" mass="62366">MASGGSSRSTAVDVPSPSSPPPLQPRRSTRASFSNKPASVSSHMSEPPDSAAEPPSRPSLKALGKRPERQAEQNQPQQPELPASSDVQTASNVVKSAPPLSKPPPKKKSKAANHGQTEKTAPEEVTKRRVLPQRNRRGGPGVGSSAIDAMILDSQQKAYENQFIIPPDSIFVMTTDHRLVPEAPEGAEESHQSHFSKPEVQAATKEQAMIETPEFAPLPEGAAEIIDTSDAVYIKRHRKYETFEKRQRLREKETLQYEHFKLRERIDELRAMDASAFSGVSIPGSSASDAHPDHGEEAKRLMLKEAEELDRRYTILLPGSGDKKAHKKDGDDREGSHAGSTSDIGVPGSGGGIRLRLKRGKGSFPAHPTVATELPRDSEEVEAMVEDTLAPPDGTDHTDFKEDVGLDGADEHAAFDEGDYLVESDQEQDAFVPGGAPRKRSRVGNNERSGRSGSRRHSSPPVRKRIRLVTGPELSHSPNPPPDSASPAQLSHPPPSPSPLHWAPPPRAAPPPVPILIQTALKSITEPNAKRRQARRGQQPFGVPFAPIVDVFGEFELPSWIMEEGLEIRAAHGH</sequence>
<evidence type="ECO:0000259" key="2">
    <source>
        <dbReference type="SMART" id="SM01300"/>
    </source>
</evidence>
<feature type="region of interest" description="Disordered" evidence="1">
    <location>
        <begin position="314"/>
        <end position="543"/>
    </location>
</feature>
<dbReference type="Proteomes" id="UP000054248">
    <property type="component" value="Unassembled WGS sequence"/>
</dbReference>
<name>A0A0C3M005_9AGAM</name>
<reference evidence="4" key="2">
    <citation type="submission" date="2015-01" db="EMBL/GenBank/DDBJ databases">
        <title>Evolutionary Origins and Diversification of the Mycorrhizal Mutualists.</title>
        <authorList>
            <consortium name="DOE Joint Genome Institute"/>
            <consortium name="Mycorrhizal Genomics Consortium"/>
            <person name="Kohler A."/>
            <person name="Kuo A."/>
            <person name="Nagy L.G."/>
            <person name="Floudas D."/>
            <person name="Copeland A."/>
            <person name="Barry K.W."/>
            <person name="Cichocki N."/>
            <person name="Veneault-Fourrey C."/>
            <person name="LaButti K."/>
            <person name="Lindquist E.A."/>
            <person name="Lipzen A."/>
            <person name="Lundell T."/>
            <person name="Morin E."/>
            <person name="Murat C."/>
            <person name="Riley R."/>
            <person name="Ohm R."/>
            <person name="Sun H."/>
            <person name="Tunlid A."/>
            <person name="Henrissat B."/>
            <person name="Grigoriev I.V."/>
            <person name="Hibbett D.S."/>
            <person name="Martin F."/>
        </authorList>
    </citation>
    <scope>NUCLEOTIDE SEQUENCE [LARGE SCALE GENOMIC DNA]</scope>
    <source>
        <strain evidence="4">MUT 4182</strain>
    </source>
</reference>
<evidence type="ECO:0000313" key="3">
    <source>
        <dbReference type="EMBL" id="KIO26977.1"/>
    </source>
</evidence>
<evidence type="ECO:0000256" key="1">
    <source>
        <dbReference type="SAM" id="MobiDB-lite"/>
    </source>
</evidence>
<feature type="compositionally biased region" description="Acidic residues" evidence="1">
    <location>
        <begin position="416"/>
        <end position="428"/>
    </location>
</feature>
<reference evidence="3 4" key="1">
    <citation type="submission" date="2014-04" db="EMBL/GenBank/DDBJ databases">
        <authorList>
            <consortium name="DOE Joint Genome Institute"/>
            <person name="Kuo A."/>
            <person name="Girlanda M."/>
            <person name="Perotto S."/>
            <person name="Kohler A."/>
            <person name="Nagy L.G."/>
            <person name="Floudas D."/>
            <person name="Copeland A."/>
            <person name="Barry K.W."/>
            <person name="Cichocki N."/>
            <person name="Veneault-Fourrey C."/>
            <person name="LaButti K."/>
            <person name="Lindquist E.A."/>
            <person name="Lipzen A."/>
            <person name="Lundell T."/>
            <person name="Morin E."/>
            <person name="Murat C."/>
            <person name="Sun H."/>
            <person name="Tunlid A."/>
            <person name="Henrissat B."/>
            <person name="Grigoriev I.V."/>
            <person name="Hibbett D.S."/>
            <person name="Martin F."/>
            <person name="Nordberg H.P."/>
            <person name="Cantor M.N."/>
            <person name="Hua S.X."/>
        </authorList>
    </citation>
    <scope>NUCLEOTIDE SEQUENCE [LARGE SCALE GENOMIC DNA]</scope>
    <source>
        <strain evidence="3 4">MUT 4182</strain>
    </source>
</reference>
<evidence type="ECO:0000313" key="4">
    <source>
        <dbReference type="Proteomes" id="UP000054248"/>
    </source>
</evidence>